<keyword evidence="4" id="KW-1185">Reference proteome</keyword>
<dbReference type="RefSeq" id="WP_380890369.1">
    <property type="nucleotide sequence ID" value="NZ_JBHUDY010000002.1"/>
</dbReference>
<comment type="caution">
    <text evidence="3">The sequence shown here is derived from an EMBL/GenBank/DDBJ whole genome shotgun (WGS) entry which is preliminary data.</text>
</comment>
<evidence type="ECO:0000313" key="3">
    <source>
        <dbReference type="EMBL" id="MFD1612854.1"/>
    </source>
</evidence>
<feature type="region of interest" description="Disordered" evidence="1">
    <location>
        <begin position="1"/>
        <end position="25"/>
    </location>
</feature>
<sequence length="102" mass="10719">MLEPDKLKAAGDAMKEGATKAAENSSALSMKVIDHAEENTRQAFAALRAAAKAGGVSELMKVQADYVRDQGTRSMAQVKEIGDMIASFGREAMSGLTGKKDG</sequence>
<evidence type="ECO:0000313" key="4">
    <source>
        <dbReference type="Proteomes" id="UP001597115"/>
    </source>
</evidence>
<accession>A0ABW4I4E1</accession>
<dbReference type="Proteomes" id="UP001597115">
    <property type="component" value="Unassembled WGS sequence"/>
</dbReference>
<organism evidence="3 4">
    <name type="scientific">Sphingomonas tabacisoli</name>
    <dbReference type="NCBI Taxonomy" id="2249466"/>
    <lineage>
        <taxon>Bacteria</taxon>
        <taxon>Pseudomonadati</taxon>
        <taxon>Pseudomonadota</taxon>
        <taxon>Alphaproteobacteria</taxon>
        <taxon>Sphingomonadales</taxon>
        <taxon>Sphingomonadaceae</taxon>
        <taxon>Sphingomonas</taxon>
    </lineage>
</organism>
<evidence type="ECO:0000259" key="2">
    <source>
        <dbReference type="Pfam" id="PF09361"/>
    </source>
</evidence>
<protein>
    <submittedName>
        <fullName evidence="3">Phasin family protein</fullName>
    </submittedName>
</protein>
<dbReference type="Pfam" id="PF09361">
    <property type="entry name" value="Phasin_2"/>
    <property type="match status" value="1"/>
</dbReference>
<proteinExistence type="predicted"/>
<evidence type="ECO:0000256" key="1">
    <source>
        <dbReference type="SAM" id="MobiDB-lite"/>
    </source>
</evidence>
<feature type="compositionally biased region" description="Basic and acidic residues" evidence="1">
    <location>
        <begin position="1"/>
        <end position="18"/>
    </location>
</feature>
<feature type="domain" description="Phasin" evidence="2">
    <location>
        <begin position="8"/>
        <end position="93"/>
    </location>
</feature>
<dbReference type="InterPro" id="IPR018968">
    <property type="entry name" value="Phasin"/>
</dbReference>
<dbReference type="EMBL" id="JBHUDY010000002">
    <property type="protein sequence ID" value="MFD1612854.1"/>
    <property type="molecule type" value="Genomic_DNA"/>
</dbReference>
<reference evidence="4" key="1">
    <citation type="journal article" date="2019" name="Int. J. Syst. Evol. Microbiol.">
        <title>The Global Catalogue of Microorganisms (GCM) 10K type strain sequencing project: providing services to taxonomists for standard genome sequencing and annotation.</title>
        <authorList>
            <consortium name="The Broad Institute Genomics Platform"/>
            <consortium name="The Broad Institute Genome Sequencing Center for Infectious Disease"/>
            <person name="Wu L."/>
            <person name="Ma J."/>
        </authorList>
    </citation>
    <scope>NUCLEOTIDE SEQUENCE [LARGE SCALE GENOMIC DNA]</scope>
    <source>
        <strain evidence="4">CGMCC 1.16275</strain>
    </source>
</reference>
<name>A0ABW4I4E1_9SPHN</name>
<gene>
    <name evidence="3" type="ORF">ACFSCW_13690</name>
</gene>